<name>A0A9P0QQN5_9ASCO</name>
<feature type="domain" description="SET" evidence="1">
    <location>
        <begin position="1"/>
        <end position="316"/>
    </location>
</feature>
<protein>
    <recommendedName>
        <fullName evidence="1">SET domain-containing protein</fullName>
    </recommendedName>
</protein>
<reference evidence="2" key="1">
    <citation type="submission" date="2022-03" db="EMBL/GenBank/DDBJ databases">
        <authorList>
            <person name="Legras J.-L."/>
            <person name="Devillers H."/>
            <person name="Grondin C."/>
        </authorList>
    </citation>
    <scope>NUCLEOTIDE SEQUENCE</scope>
    <source>
        <strain evidence="2">CLIB 1423</strain>
    </source>
</reference>
<sequence length="356" mass="41581">MLTLSDVFDIEKTSYGGRGCFAKEEIKQGTTVLLCEKPYSSSILRSFKKEVCTWCFRYENGSNLKFKIPGLNHFYFCSDKCIKEFQFYDVDGLYSSCIVHAEEEYVKAQKRKNQVAADTTDIKITVDVIQKYWDEVKKWEMKLPIKVHKRSNLIPYLDENELMELKYAIGCLFEMKREEDLGLEQQSELDLNSTAFKLLQSDEILKLSLYPYLLESYTRVYKFLKLTLAEPLQKYLTTNLFRDIIGKNLSNAFGIWELSDSDTTNKEFFGYSVYPTASFFNHSCAPNLARKRVGRAIHFMTSRDILPGEELCICYGNAADEEFEIRQKELDEWHFKCQCTKCKLEQPLENMETLVI</sequence>
<evidence type="ECO:0000313" key="2">
    <source>
        <dbReference type="EMBL" id="CAH2352668.1"/>
    </source>
</evidence>
<dbReference type="GO" id="GO:0005634">
    <property type="term" value="C:nucleus"/>
    <property type="evidence" value="ECO:0007669"/>
    <property type="project" value="TreeGrafter"/>
</dbReference>
<accession>A0A9P0QQN5</accession>
<dbReference type="OrthoDB" id="1028014at2759"/>
<evidence type="ECO:0000313" key="3">
    <source>
        <dbReference type="Proteomes" id="UP000837801"/>
    </source>
</evidence>
<dbReference type="InterPro" id="IPR050869">
    <property type="entry name" value="H3K4_H4K5_MeTrfase"/>
</dbReference>
<dbReference type="InterPro" id="IPR046341">
    <property type="entry name" value="SET_dom_sf"/>
</dbReference>
<dbReference type="Proteomes" id="UP000837801">
    <property type="component" value="Unassembled WGS sequence"/>
</dbReference>
<dbReference type="Gene3D" id="2.170.270.10">
    <property type="entry name" value="SET domain"/>
    <property type="match status" value="1"/>
</dbReference>
<dbReference type="PROSITE" id="PS50280">
    <property type="entry name" value="SET"/>
    <property type="match status" value="1"/>
</dbReference>
<dbReference type="AlphaFoldDB" id="A0A9P0QQN5"/>
<proteinExistence type="predicted"/>
<dbReference type="PANTHER" id="PTHR12197:SF294">
    <property type="entry name" value="POTENTIAL PROTEIN LYSINE METHYLTRANSFERASE SET6"/>
    <property type="match status" value="1"/>
</dbReference>
<evidence type="ECO:0000259" key="1">
    <source>
        <dbReference type="PROSITE" id="PS50280"/>
    </source>
</evidence>
<organism evidence="2 3">
    <name type="scientific">[Candida] railenensis</name>
    <dbReference type="NCBI Taxonomy" id="45579"/>
    <lineage>
        <taxon>Eukaryota</taxon>
        <taxon>Fungi</taxon>
        <taxon>Dikarya</taxon>
        <taxon>Ascomycota</taxon>
        <taxon>Saccharomycotina</taxon>
        <taxon>Pichiomycetes</taxon>
        <taxon>Debaryomycetaceae</taxon>
        <taxon>Kurtzmaniella</taxon>
    </lineage>
</organism>
<comment type="caution">
    <text evidence="2">The sequence shown here is derived from an EMBL/GenBank/DDBJ whole genome shotgun (WGS) entry which is preliminary data.</text>
</comment>
<dbReference type="PANTHER" id="PTHR12197">
    <property type="entry name" value="HISTONE-LYSINE N-METHYLTRANSFERASE SMYD"/>
    <property type="match status" value="1"/>
</dbReference>
<dbReference type="EMBL" id="CAKXYY010000007">
    <property type="protein sequence ID" value="CAH2352668.1"/>
    <property type="molecule type" value="Genomic_DNA"/>
</dbReference>
<keyword evidence="3" id="KW-1185">Reference proteome</keyword>
<dbReference type="Pfam" id="PF00856">
    <property type="entry name" value="SET"/>
    <property type="match status" value="1"/>
</dbReference>
<dbReference type="SMART" id="SM00317">
    <property type="entry name" value="SET"/>
    <property type="match status" value="1"/>
</dbReference>
<dbReference type="SUPFAM" id="SSF82199">
    <property type="entry name" value="SET domain"/>
    <property type="match status" value="1"/>
</dbReference>
<dbReference type="CDD" id="cd20071">
    <property type="entry name" value="SET_SMYD"/>
    <property type="match status" value="1"/>
</dbReference>
<dbReference type="InterPro" id="IPR001214">
    <property type="entry name" value="SET_dom"/>
</dbReference>
<gene>
    <name evidence="2" type="ORF">CLIB1423_07S04830</name>
</gene>